<reference evidence="3" key="1">
    <citation type="submission" date="2016-11" db="UniProtKB">
        <authorList>
            <consortium name="WormBaseParasite"/>
        </authorList>
    </citation>
    <scope>IDENTIFICATION</scope>
</reference>
<dbReference type="AlphaFoldDB" id="A0A1I7WTN0"/>
<proteinExistence type="predicted"/>
<evidence type="ECO:0000256" key="1">
    <source>
        <dbReference type="SAM" id="Coils"/>
    </source>
</evidence>
<feature type="coiled-coil region" evidence="1">
    <location>
        <begin position="60"/>
        <end position="87"/>
    </location>
</feature>
<dbReference type="Proteomes" id="UP000095283">
    <property type="component" value="Unplaced"/>
</dbReference>
<evidence type="ECO:0000313" key="2">
    <source>
        <dbReference type="Proteomes" id="UP000095283"/>
    </source>
</evidence>
<organism evidence="2 3">
    <name type="scientific">Heterorhabditis bacteriophora</name>
    <name type="common">Entomopathogenic nematode worm</name>
    <dbReference type="NCBI Taxonomy" id="37862"/>
    <lineage>
        <taxon>Eukaryota</taxon>
        <taxon>Metazoa</taxon>
        <taxon>Ecdysozoa</taxon>
        <taxon>Nematoda</taxon>
        <taxon>Chromadorea</taxon>
        <taxon>Rhabditida</taxon>
        <taxon>Rhabditina</taxon>
        <taxon>Rhabditomorpha</taxon>
        <taxon>Strongyloidea</taxon>
        <taxon>Heterorhabditidae</taxon>
        <taxon>Heterorhabditis</taxon>
    </lineage>
</organism>
<name>A0A1I7WTN0_HETBA</name>
<dbReference type="WBParaSite" id="Hba_08533">
    <property type="protein sequence ID" value="Hba_08533"/>
    <property type="gene ID" value="Hba_08533"/>
</dbReference>
<sequence>MSTICAFPISICLMFKPHQKLEAVLLLNPTMNQQNRSIFSLLTPDFRILRKSIILLFNQIRVLEAKLQLSNNEIRNINLEKEKLQEANWLVIKRRVERINQKMKRKN</sequence>
<protein>
    <submittedName>
        <fullName evidence="3">Uncharacterized protein</fullName>
    </submittedName>
</protein>
<keyword evidence="2" id="KW-1185">Reference proteome</keyword>
<evidence type="ECO:0000313" key="3">
    <source>
        <dbReference type="WBParaSite" id="Hba_08533"/>
    </source>
</evidence>
<keyword evidence="1" id="KW-0175">Coiled coil</keyword>
<accession>A0A1I7WTN0</accession>